<feature type="compositionally biased region" description="Low complexity" evidence="5">
    <location>
        <begin position="415"/>
        <end position="435"/>
    </location>
</feature>
<evidence type="ECO:0000313" key="7">
    <source>
        <dbReference type="EMBL" id="KAG6483283.1"/>
    </source>
</evidence>
<sequence length="454" mass="50172">MCEQELGRFRTGRVGGGDSTAPCYYATTRRLPASPVRPNRAAAPNRFRFSCINGARLRPRSRWCMFLSSHWGARDPGQRNGIDGGRGQIGPGFVHSADRGRFPESGVGDRERRHKGGEAGGVSEEPGGGAEEDRGFQEGASSVHAPAQRWSVVIKGLEKELEQCRGERYARVFGELIPIGRKFEEEERRVKPERGAVETMKWMSYSQHRIDNSARNDRRDDEIEKVEGSGDLNRKKKENLFLESKRLSGGAFVPFKGPSTVTVNSKEEKLDFPEKSTHASATDSGALSLSTVNDGHRVSSSTSKGVRKTPLKTDDHPSSSQSQHQAPRKVRRCWSPDLHRRFLSALKQLGGVQVATPKQIRELMKVDGLTNDEVKSHLQKYRLHAKKVSTSDLESQSIPIIAGGLPDAEERHSSSSRPSVSQSDSPQSPLQLTLSNTAGNCLEEDGKSESYSWK</sequence>
<dbReference type="PANTHER" id="PTHR31003">
    <property type="entry name" value="MYB FAMILY TRANSCRIPTION FACTOR"/>
    <property type="match status" value="1"/>
</dbReference>
<evidence type="ECO:0000313" key="8">
    <source>
        <dbReference type="Proteomes" id="UP000734854"/>
    </source>
</evidence>
<feature type="region of interest" description="Disordered" evidence="5">
    <location>
        <begin position="75"/>
        <end position="143"/>
    </location>
</feature>
<dbReference type="InterPro" id="IPR001005">
    <property type="entry name" value="SANT/Myb"/>
</dbReference>
<dbReference type="GO" id="GO:0005634">
    <property type="term" value="C:nucleus"/>
    <property type="evidence" value="ECO:0007669"/>
    <property type="project" value="UniProtKB-SubCell"/>
</dbReference>
<dbReference type="PROSITE" id="PS51294">
    <property type="entry name" value="HTH_MYB"/>
    <property type="match status" value="1"/>
</dbReference>
<dbReference type="InterPro" id="IPR017930">
    <property type="entry name" value="Myb_dom"/>
</dbReference>
<dbReference type="GO" id="GO:0003677">
    <property type="term" value="F:DNA binding"/>
    <property type="evidence" value="ECO:0007669"/>
    <property type="project" value="UniProtKB-KW"/>
</dbReference>
<dbReference type="Gene3D" id="1.10.10.60">
    <property type="entry name" value="Homeodomain-like"/>
    <property type="match status" value="1"/>
</dbReference>
<evidence type="ECO:0000256" key="4">
    <source>
        <dbReference type="ARBA" id="ARBA00023242"/>
    </source>
</evidence>
<accession>A0A8J5FB00</accession>
<protein>
    <recommendedName>
        <fullName evidence="6">HTH myb-type domain-containing protein</fullName>
    </recommendedName>
</protein>
<feature type="region of interest" description="Disordered" evidence="5">
    <location>
        <begin position="402"/>
        <end position="454"/>
    </location>
</feature>
<dbReference type="PANTHER" id="PTHR31003:SF3">
    <property type="entry name" value="HOMEODOMAIN-LIKE SUPERFAMILY PROTEIN-RELATED"/>
    <property type="match status" value="1"/>
</dbReference>
<evidence type="ECO:0000256" key="3">
    <source>
        <dbReference type="ARBA" id="ARBA00023163"/>
    </source>
</evidence>
<dbReference type="Proteomes" id="UP000734854">
    <property type="component" value="Unassembled WGS sequence"/>
</dbReference>
<feature type="compositionally biased region" description="Basic and acidic residues" evidence="5">
    <location>
        <begin position="265"/>
        <end position="277"/>
    </location>
</feature>
<keyword evidence="4" id="KW-0539">Nucleus</keyword>
<dbReference type="Pfam" id="PF00249">
    <property type="entry name" value="Myb_DNA-binding"/>
    <property type="match status" value="1"/>
</dbReference>
<feature type="compositionally biased region" description="Polar residues" evidence="5">
    <location>
        <begin position="278"/>
        <end position="304"/>
    </location>
</feature>
<feature type="region of interest" description="Disordered" evidence="5">
    <location>
        <begin position="208"/>
        <end position="230"/>
    </location>
</feature>
<dbReference type="EMBL" id="JACMSC010000016">
    <property type="protein sequence ID" value="KAG6483283.1"/>
    <property type="molecule type" value="Genomic_DNA"/>
</dbReference>
<organism evidence="7 8">
    <name type="scientific">Zingiber officinale</name>
    <name type="common">Ginger</name>
    <name type="synonym">Amomum zingiber</name>
    <dbReference type="NCBI Taxonomy" id="94328"/>
    <lineage>
        <taxon>Eukaryota</taxon>
        <taxon>Viridiplantae</taxon>
        <taxon>Streptophyta</taxon>
        <taxon>Embryophyta</taxon>
        <taxon>Tracheophyta</taxon>
        <taxon>Spermatophyta</taxon>
        <taxon>Magnoliopsida</taxon>
        <taxon>Liliopsida</taxon>
        <taxon>Zingiberales</taxon>
        <taxon>Zingiberaceae</taxon>
        <taxon>Zingiber</taxon>
    </lineage>
</organism>
<keyword evidence="1" id="KW-0805">Transcription regulation</keyword>
<keyword evidence="2" id="KW-0238">DNA-binding</keyword>
<feature type="domain" description="HTH myb-type" evidence="6">
    <location>
        <begin position="326"/>
        <end position="386"/>
    </location>
</feature>
<evidence type="ECO:0000256" key="5">
    <source>
        <dbReference type="SAM" id="MobiDB-lite"/>
    </source>
</evidence>
<dbReference type="FunFam" id="1.10.10.60:FF:000002">
    <property type="entry name" value="Myb family transcription factor"/>
    <property type="match status" value="1"/>
</dbReference>
<keyword evidence="8" id="KW-1185">Reference proteome</keyword>
<evidence type="ECO:0000256" key="1">
    <source>
        <dbReference type="ARBA" id="ARBA00023015"/>
    </source>
</evidence>
<feature type="compositionally biased region" description="Basic and acidic residues" evidence="5">
    <location>
        <begin position="208"/>
        <end position="228"/>
    </location>
</feature>
<gene>
    <name evidence="7" type="ORF">ZIOFF_059926</name>
</gene>
<dbReference type="InterPro" id="IPR006447">
    <property type="entry name" value="Myb_dom_plants"/>
</dbReference>
<keyword evidence="3" id="KW-0804">Transcription</keyword>
<dbReference type="InterPro" id="IPR044787">
    <property type="entry name" value="HHO5-like"/>
</dbReference>
<feature type="compositionally biased region" description="Basic and acidic residues" evidence="5">
    <location>
        <begin position="96"/>
        <end position="111"/>
    </location>
</feature>
<comment type="caution">
    <text evidence="7">The sequence shown here is derived from an EMBL/GenBank/DDBJ whole genome shotgun (WGS) entry which is preliminary data.</text>
</comment>
<dbReference type="InterPro" id="IPR009057">
    <property type="entry name" value="Homeodomain-like_sf"/>
</dbReference>
<feature type="region of interest" description="Disordered" evidence="5">
    <location>
        <begin position="253"/>
        <end position="333"/>
    </location>
</feature>
<name>A0A8J5FB00_ZINOF</name>
<evidence type="ECO:0000259" key="6">
    <source>
        <dbReference type="PROSITE" id="PS51294"/>
    </source>
</evidence>
<dbReference type="AlphaFoldDB" id="A0A8J5FB00"/>
<reference evidence="7 8" key="1">
    <citation type="submission" date="2020-08" db="EMBL/GenBank/DDBJ databases">
        <title>Plant Genome Project.</title>
        <authorList>
            <person name="Zhang R.-G."/>
        </authorList>
    </citation>
    <scope>NUCLEOTIDE SEQUENCE [LARGE SCALE GENOMIC DNA]</scope>
    <source>
        <tissue evidence="7">Rhizome</tissue>
    </source>
</reference>
<dbReference type="SUPFAM" id="SSF46689">
    <property type="entry name" value="Homeodomain-like"/>
    <property type="match status" value="1"/>
</dbReference>
<proteinExistence type="predicted"/>
<dbReference type="NCBIfam" id="TIGR01557">
    <property type="entry name" value="myb_SHAQKYF"/>
    <property type="match status" value="1"/>
</dbReference>
<evidence type="ECO:0000256" key="2">
    <source>
        <dbReference type="ARBA" id="ARBA00023125"/>
    </source>
</evidence>
<dbReference type="GO" id="GO:0003700">
    <property type="term" value="F:DNA-binding transcription factor activity"/>
    <property type="evidence" value="ECO:0007669"/>
    <property type="project" value="InterPro"/>
</dbReference>